<dbReference type="Gene3D" id="1.10.510.10">
    <property type="entry name" value="Transferase(Phosphotransferase) domain 1"/>
    <property type="match status" value="1"/>
</dbReference>
<dbReference type="EMBL" id="JACHJS010000001">
    <property type="protein sequence ID" value="MBB4965183.1"/>
    <property type="molecule type" value="Genomic_DNA"/>
</dbReference>
<keyword evidence="1" id="KW-0418">Kinase</keyword>
<accession>A0A7W7T251</accession>
<dbReference type="GO" id="GO:0050300">
    <property type="term" value="F:aminoglycoside 6-kinase activity"/>
    <property type="evidence" value="ECO:0007669"/>
    <property type="project" value="UniProtKB-EC"/>
</dbReference>
<organism evidence="1 2">
    <name type="scientific">Saccharothrix violaceirubra</name>
    <dbReference type="NCBI Taxonomy" id="413306"/>
    <lineage>
        <taxon>Bacteria</taxon>
        <taxon>Bacillati</taxon>
        <taxon>Actinomycetota</taxon>
        <taxon>Actinomycetes</taxon>
        <taxon>Pseudonocardiales</taxon>
        <taxon>Pseudonocardiaceae</taxon>
        <taxon>Saccharothrix</taxon>
    </lineage>
</organism>
<keyword evidence="1" id="KW-0808">Transferase</keyword>
<dbReference type="AlphaFoldDB" id="A0A7W7T251"/>
<evidence type="ECO:0000313" key="1">
    <source>
        <dbReference type="EMBL" id="MBB4965183.1"/>
    </source>
</evidence>
<dbReference type="EC" id="2.7.1.72" evidence="1"/>
<name>A0A7W7T251_9PSEU</name>
<comment type="caution">
    <text evidence="1">The sequence shown here is derived from an EMBL/GenBank/DDBJ whole genome shotgun (WGS) entry which is preliminary data.</text>
</comment>
<protein>
    <submittedName>
        <fullName evidence="1">Streptomycin 6-kinase</fullName>
        <ecNumber evidence="1">2.7.1.72</ecNumber>
    </submittedName>
</protein>
<proteinExistence type="predicted"/>
<dbReference type="Pfam" id="PF04655">
    <property type="entry name" value="APH_6_hur"/>
    <property type="match status" value="1"/>
</dbReference>
<dbReference type="SUPFAM" id="SSF56112">
    <property type="entry name" value="Protein kinase-like (PK-like)"/>
    <property type="match status" value="1"/>
</dbReference>
<dbReference type="InterPro" id="IPR006748">
    <property type="entry name" value="NH2Glyco/OHUrea_AB-resist_kin"/>
</dbReference>
<reference evidence="1 2" key="1">
    <citation type="submission" date="2020-08" db="EMBL/GenBank/DDBJ databases">
        <title>Sequencing the genomes of 1000 actinobacteria strains.</title>
        <authorList>
            <person name="Klenk H.-P."/>
        </authorList>
    </citation>
    <scope>NUCLEOTIDE SEQUENCE [LARGE SCALE GENOMIC DNA]</scope>
    <source>
        <strain evidence="1 2">DSM 45084</strain>
    </source>
</reference>
<dbReference type="Proteomes" id="UP000542674">
    <property type="component" value="Unassembled WGS sequence"/>
</dbReference>
<sequence>MGFVVPRAVVARCRDAAEAAWVEALPVLAEELFGRWRVAVDGPARYGMAGVVVPVVGADGVPAAVKFQRPSPESADVVAGLRAWRGEGIVRLLDHDPDSGTLLLERLDADRPLSVVSEDESLEVLVGLSRRLWAVRAPEGVRRLEDIARDMIAQVPGAVPGLRDPLERRLVEYCAARVAELVDDAGDRLLHWDLHCDNVLAAEREPWAAIDPEPLAGDPGFDLMPMLDGRWDEVVAGGAAVAVVRRRFDVLTEGLDRERAAGWTCGRLLQNALWEVEDGRGALAPEQRVVADALISAAATSSR</sequence>
<dbReference type="InterPro" id="IPR011009">
    <property type="entry name" value="Kinase-like_dom_sf"/>
</dbReference>
<dbReference type="GO" id="GO:0019748">
    <property type="term" value="P:secondary metabolic process"/>
    <property type="evidence" value="ECO:0007669"/>
    <property type="project" value="InterPro"/>
</dbReference>
<dbReference type="RefSeq" id="WP_184668611.1">
    <property type="nucleotide sequence ID" value="NZ_BAABAI010000013.1"/>
</dbReference>
<evidence type="ECO:0000313" key="2">
    <source>
        <dbReference type="Proteomes" id="UP000542674"/>
    </source>
</evidence>
<keyword evidence="2" id="KW-1185">Reference proteome</keyword>
<gene>
    <name evidence="1" type="ORF">F4559_002542</name>
</gene>